<proteinExistence type="predicted"/>
<organism evidence="1 2">
    <name type="scientific">Chrysodeixis includens</name>
    <name type="common">Soybean looper</name>
    <name type="synonym">Pseudoplusia includens</name>
    <dbReference type="NCBI Taxonomy" id="689277"/>
    <lineage>
        <taxon>Eukaryota</taxon>
        <taxon>Metazoa</taxon>
        <taxon>Ecdysozoa</taxon>
        <taxon>Arthropoda</taxon>
        <taxon>Hexapoda</taxon>
        <taxon>Insecta</taxon>
        <taxon>Pterygota</taxon>
        <taxon>Neoptera</taxon>
        <taxon>Endopterygota</taxon>
        <taxon>Lepidoptera</taxon>
        <taxon>Glossata</taxon>
        <taxon>Ditrysia</taxon>
        <taxon>Noctuoidea</taxon>
        <taxon>Noctuidae</taxon>
        <taxon>Plusiinae</taxon>
        <taxon>Chrysodeixis</taxon>
    </lineage>
</organism>
<protein>
    <submittedName>
        <fullName evidence="1">Uncharacterized protein</fullName>
    </submittedName>
</protein>
<gene>
    <name evidence="1" type="ORF">CINC_LOCUS5997</name>
</gene>
<evidence type="ECO:0000313" key="1">
    <source>
        <dbReference type="EMBL" id="CAD0203685.1"/>
    </source>
</evidence>
<dbReference type="EMBL" id="LR824023">
    <property type="protein sequence ID" value="CAD0203685.1"/>
    <property type="molecule type" value="Genomic_DNA"/>
</dbReference>
<evidence type="ECO:0000313" key="2">
    <source>
        <dbReference type="Proteomes" id="UP001154114"/>
    </source>
</evidence>
<dbReference type="AlphaFoldDB" id="A0A9N8KZ22"/>
<name>A0A9N8KZ22_CHRIL</name>
<reference evidence="1" key="1">
    <citation type="submission" date="2021-12" db="EMBL/GenBank/DDBJ databases">
        <authorList>
            <person name="King R."/>
        </authorList>
    </citation>
    <scope>NUCLEOTIDE SEQUENCE</scope>
</reference>
<accession>A0A9N8KZ22</accession>
<sequence length="149" mass="16205">MDLKTQCTVPSTLGHPNGGGVYFLIHICNGPYVDCNCTINSKIDTNVAVVSGHRDSPRHAIAITTSVTKCEASSALFAVRDYPRLLEKDGTIPIVKETRARRRESHAAAAELGPWPRAGHSSTAVRLAIHMSLWLCLSSVRRELSGKLQ</sequence>
<dbReference type="Proteomes" id="UP001154114">
    <property type="component" value="Chromosome 20"/>
</dbReference>
<keyword evidence="2" id="KW-1185">Reference proteome</keyword>